<dbReference type="EMBL" id="KV419422">
    <property type="protein sequence ID" value="KZS90232.1"/>
    <property type="molecule type" value="Genomic_DNA"/>
</dbReference>
<name>A0A164R426_9AGAM</name>
<accession>A0A164R426</accession>
<dbReference type="PANTHER" id="PTHR13832:SF792">
    <property type="entry name" value="GM14286P"/>
    <property type="match status" value="1"/>
</dbReference>
<organism evidence="2 3">
    <name type="scientific">Sistotremastrum niveocremeum HHB9708</name>
    <dbReference type="NCBI Taxonomy" id="1314777"/>
    <lineage>
        <taxon>Eukaryota</taxon>
        <taxon>Fungi</taxon>
        <taxon>Dikarya</taxon>
        <taxon>Basidiomycota</taxon>
        <taxon>Agaricomycotina</taxon>
        <taxon>Agaricomycetes</taxon>
        <taxon>Sistotremastrales</taxon>
        <taxon>Sistotremastraceae</taxon>
        <taxon>Sertulicium</taxon>
        <taxon>Sertulicium niveocremeum</taxon>
    </lineage>
</organism>
<dbReference type="Gene3D" id="3.60.40.10">
    <property type="entry name" value="PPM-type phosphatase domain"/>
    <property type="match status" value="1"/>
</dbReference>
<protein>
    <submittedName>
        <fullName evidence="2">Protein serine threonine phosphatase 2C</fullName>
    </submittedName>
</protein>
<feature type="domain" description="PPM-type phosphatase" evidence="1">
    <location>
        <begin position="46"/>
        <end position="398"/>
    </location>
</feature>
<dbReference type="GO" id="GO:0004722">
    <property type="term" value="F:protein serine/threonine phosphatase activity"/>
    <property type="evidence" value="ECO:0007669"/>
    <property type="project" value="InterPro"/>
</dbReference>
<dbReference type="InterPro" id="IPR015655">
    <property type="entry name" value="PP2C"/>
</dbReference>
<dbReference type="CDD" id="cd00143">
    <property type="entry name" value="PP2Cc"/>
    <property type="match status" value="1"/>
</dbReference>
<reference evidence="2 3" key="1">
    <citation type="journal article" date="2016" name="Mol. Biol. Evol.">
        <title>Comparative Genomics of Early-Diverging Mushroom-Forming Fungi Provides Insights into the Origins of Lignocellulose Decay Capabilities.</title>
        <authorList>
            <person name="Nagy L.G."/>
            <person name="Riley R."/>
            <person name="Tritt A."/>
            <person name="Adam C."/>
            <person name="Daum C."/>
            <person name="Floudas D."/>
            <person name="Sun H."/>
            <person name="Yadav J.S."/>
            <person name="Pangilinan J."/>
            <person name="Larsson K.H."/>
            <person name="Matsuura K."/>
            <person name="Barry K."/>
            <person name="Labutti K."/>
            <person name="Kuo R."/>
            <person name="Ohm R.A."/>
            <person name="Bhattacharya S.S."/>
            <person name="Shirouzu T."/>
            <person name="Yoshinaga Y."/>
            <person name="Martin F.M."/>
            <person name="Grigoriev I.V."/>
            <person name="Hibbett D.S."/>
        </authorList>
    </citation>
    <scope>NUCLEOTIDE SEQUENCE [LARGE SCALE GENOMIC DNA]</scope>
    <source>
        <strain evidence="2 3">HHB9708</strain>
    </source>
</reference>
<dbReference type="STRING" id="1314777.A0A164R426"/>
<gene>
    <name evidence="2" type="ORF">SISNIDRAFT_415775</name>
</gene>
<evidence type="ECO:0000313" key="2">
    <source>
        <dbReference type="EMBL" id="KZS90232.1"/>
    </source>
</evidence>
<evidence type="ECO:0000313" key="3">
    <source>
        <dbReference type="Proteomes" id="UP000076722"/>
    </source>
</evidence>
<dbReference type="PANTHER" id="PTHR13832">
    <property type="entry name" value="PROTEIN PHOSPHATASE 2C"/>
    <property type="match status" value="1"/>
</dbReference>
<dbReference type="PROSITE" id="PS51746">
    <property type="entry name" value="PPM_2"/>
    <property type="match status" value="1"/>
</dbReference>
<dbReference type="OrthoDB" id="19329at2759"/>
<evidence type="ECO:0000259" key="1">
    <source>
        <dbReference type="PROSITE" id="PS51746"/>
    </source>
</evidence>
<dbReference type="AlphaFoldDB" id="A0A164R426"/>
<keyword evidence="3" id="KW-1185">Reference proteome</keyword>
<dbReference type="Pfam" id="PF00481">
    <property type="entry name" value="PP2C"/>
    <property type="match status" value="1"/>
</dbReference>
<proteinExistence type="predicted"/>
<dbReference type="SMART" id="SM00332">
    <property type="entry name" value="PP2Cc"/>
    <property type="match status" value="1"/>
</dbReference>
<dbReference type="InterPro" id="IPR036457">
    <property type="entry name" value="PPM-type-like_dom_sf"/>
</dbReference>
<dbReference type="SUPFAM" id="SSF81606">
    <property type="entry name" value="PP2C-like"/>
    <property type="match status" value="1"/>
</dbReference>
<dbReference type="InterPro" id="IPR001932">
    <property type="entry name" value="PPM-type_phosphatase-like_dom"/>
</dbReference>
<sequence>MGWGPEAGGPWPYRILEEPVLSQKLEKYANAETVAGGKVDIVTFQPCGVESESSQDRLAAQEWELPNGTWTFTAVFDGHAGHEVADLTSKVFPGKLKAVLDGLFTRDPEGVVEEPTVDQVSNALSQTLISWDDEIVADFLALFPGGVEQAENMPVEEIKALINDTDRGGENHYKVMKAIRGSTALLSLVDPKGENLWVANLGDCQAILASQDENSAWKATLLTQNHNGENEEEVARVQNEHPGEHEAILNQRVLGAIAVTRALGDHEFKLPAIYTQRVFLSAEPGFRVHSRVEDFIARSFTPPYLSNVADIHHQKLTDTDKFILLCSDGLSDLYRGQPEGPTEWIKAITDGDRKETNRALRVLRAAIGGDDNEVVSRHLTLELMSRWMDDTTILVHTF</sequence>
<dbReference type="Proteomes" id="UP000076722">
    <property type="component" value="Unassembled WGS sequence"/>
</dbReference>